<protein>
    <submittedName>
        <fullName evidence="1">Uncharacterized protein</fullName>
    </submittedName>
</protein>
<dbReference type="AlphaFoldDB" id="A0A8J7G9Y3"/>
<gene>
    <name evidence="1" type="ORF">IW245_000618</name>
</gene>
<evidence type="ECO:0000313" key="2">
    <source>
        <dbReference type="Proteomes" id="UP000622552"/>
    </source>
</evidence>
<dbReference type="Proteomes" id="UP000622552">
    <property type="component" value="Unassembled WGS sequence"/>
</dbReference>
<accession>A0A8J7G9Y3</accession>
<name>A0A8J7G9Y3_9ACTN</name>
<reference evidence="1" key="1">
    <citation type="submission" date="2020-11" db="EMBL/GenBank/DDBJ databases">
        <title>Sequencing the genomes of 1000 actinobacteria strains.</title>
        <authorList>
            <person name="Klenk H.-P."/>
        </authorList>
    </citation>
    <scope>NUCLEOTIDE SEQUENCE</scope>
    <source>
        <strain evidence="1">DSM 45356</strain>
    </source>
</reference>
<sequence>MPDDVLAAARVENLTPDDVYEAGLALIPRA</sequence>
<dbReference type="EMBL" id="JADOUF010000001">
    <property type="protein sequence ID" value="MBG6134424.1"/>
    <property type="molecule type" value="Genomic_DNA"/>
</dbReference>
<organism evidence="1 2">
    <name type="scientific">Longispora fulva</name>
    <dbReference type="NCBI Taxonomy" id="619741"/>
    <lineage>
        <taxon>Bacteria</taxon>
        <taxon>Bacillati</taxon>
        <taxon>Actinomycetota</taxon>
        <taxon>Actinomycetes</taxon>
        <taxon>Micromonosporales</taxon>
        <taxon>Micromonosporaceae</taxon>
        <taxon>Longispora</taxon>
    </lineage>
</organism>
<evidence type="ECO:0000313" key="1">
    <source>
        <dbReference type="EMBL" id="MBG6134424.1"/>
    </source>
</evidence>
<keyword evidence="2" id="KW-1185">Reference proteome</keyword>
<proteinExistence type="predicted"/>
<comment type="caution">
    <text evidence="1">The sequence shown here is derived from an EMBL/GenBank/DDBJ whole genome shotgun (WGS) entry which is preliminary data.</text>
</comment>